<evidence type="ECO:0000313" key="1">
    <source>
        <dbReference type="EMBL" id="AER26544.1"/>
    </source>
</evidence>
<dbReference type="GeneID" id="11447680"/>
<dbReference type="EMBL" id="JN035618">
    <property type="protein sequence ID" value="AER26544.1"/>
    <property type="molecule type" value="Genomic_DNA"/>
</dbReference>
<keyword evidence="2" id="KW-1185">Reference proteome</keyword>
<name>G8FRZ4_9CAUD</name>
<protein>
    <submittedName>
        <fullName evidence="1">Putative small terminase</fullName>
    </submittedName>
</protein>
<reference evidence="1 2" key="1">
    <citation type="journal article" date="2011" name="Appl. Environ. Microbiol.">
        <title>Prevention of Gordonia and Nocardia Stabilized Foam Formation by Using Bacteriophage GTE7.</title>
        <authorList>
            <person name="Petrovski S."/>
            <person name="Seviour R.J."/>
            <person name="Tillett D."/>
        </authorList>
    </citation>
    <scope>NUCLEOTIDE SEQUENCE [LARGE SCALE GENOMIC DNA]</scope>
</reference>
<dbReference type="Proteomes" id="UP000005878">
    <property type="component" value="Segment"/>
</dbReference>
<accession>G8FRZ4</accession>
<sequence>MAKLHKGRRYDLWWEDPFKYAEHLKSSGEFQVYFTLTNTLRKRVDPYVFMKQNFHGYPWKAYINNGDSVNLVDYTCEPRQNKGSWPAWSAQTFDLAELKELIERPWSERDPHEMADWYHLPRKDQPHRIFIQDVSPSRSEIDINRRRRLTKIQRMYPEVEFFVKPRTFNMPMLFGCGFTAGCLDPYRERGLRKGVIYLPNGSRVHLEDIDDHQDKIRYFGFEPDEVRYDQDVGLLYTIAAIRYGAHHWDDPTGLYLGRPSDYRKGISSRRPDFQNPDMYAEMPSYQNINMFRKDSIKETDKIVCDSCALWRACPAYRSEEVCGLPGTESSKLAKLAKSRNASDVVDMLSSVVSKQAERVEERMDNESSAPGGYDKEIDKMLNNLFKNGSQLAKLLDPGLGRPLVQINANVTPQQQVAQADPRALAAKVISDIEATGVPRDEIDEQMVSDYLSKLSPRKELEGEVLEAEYVNE</sequence>
<dbReference type="KEGG" id="vg:11447680"/>
<evidence type="ECO:0000313" key="2">
    <source>
        <dbReference type="Proteomes" id="UP000005878"/>
    </source>
</evidence>
<organism evidence="1 2">
    <name type="scientific">Gordonia phage GTE7</name>
    <dbReference type="NCBI Taxonomy" id="1100814"/>
    <lineage>
        <taxon>Viruses</taxon>
        <taxon>Duplodnaviria</taxon>
        <taxon>Heunggongvirae</taxon>
        <taxon>Uroviricota</taxon>
        <taxon>Caudoviricetes</taxon>
        <taxon>Getseptimavirus</taxon>
        <taxon>Getseptimavirus GTE7</taxon>
    </lineage>
</organism>
<dbReference type="RefSeq" id="YP_004934702.1">
    <property type="nucleotide sequence ID" value="NC_016166.1"/>
</dbReference>
<proteinExistence type="predicted"/>